<evidence type="ECO:0000256" key="1">
    <source>
        <dbReference type="SAM" id="MobiDB-lite"/>
    </source>
</evidence>
<dbReference type="Proteomes" id="UP000230233">
    <property type="component" value="Chromosome V"/>
</dbReference>
<proteinExistence type="predicted"/>
<keyword evidence="2" id="KW-0472">Membrane</keyword>
<feature type="compositionally biased region" description="Basic and acidic residues" evidence="1">
    <location>
        <begin position="42"/>
        <end position="53"/>
    </location>
</feature>
<evidence type="ECO:0000313" key="3">
    <source>
        <dbReference type="EMBL" id="PIC26897.1"/>
    </source>
</evidence>
<reference evidence="4" key="1">
    <citation type="submission" date="2017-10" db="EMBL/GenBank/DDBJ databases">
        <title>Rapid genome shrinkage in a self-fertile nematode reveals novel sperm competition proteins.</title>
        <authorList>
            <person name="Yin D."/>
            <person name="Schwarz E.M."/>
            <person name="Thomas C.G."/>
            <person name="Felde R.L."/>
            <person name="Korf I.F."/>
            <person name="Cutter A.D."/>
            <person name="Schartner C.M."/>
            <person name="Ralston E.J."/>
            <person name="Meyer B.J."/>
            <person name="Haag E.S."/>
        </authorList>
    </citation>
    <scope>NUCLEOTIDE SEQUENCE [LARGE SCALE GENOMIC DNA]</scope>
    <source>
        <strain evidence="4">JU1422</strain>
    </source>
</reference>
<dbReference type="OrthoDB" id="8113027at2759"/>
<organism evidence="3 4">
    <name type="scientific">Caenorhabditis nigoni</name>
    <dbReference type="NCBI Taxonomy" id="1611254"/>
    <lineage>
        <taxon>Eukaryota</taxon>
        <taxon>Metazoa</taxon>
        <taxon>Ecdysozoa</taxon>
        <taxon>Nematoda</taxon>
        <taxon>Chromadorea</taxon>
        <taxon>Rhabditida</taxon>
        <taxon>Rhabditina</taxon>
        <taxon>Rhabditomorpha</taxon>
        <taxon>Rhabditoidea</taxon>
        <taxon>Rhabditidae</taxon>
        <taxon>Peloderinae</taxon>
        <taxon>Caenorhabditis</taxon>
    </lineage>
</organism>
<evidence type="ECO:0000256" key="2">
    <source>
        <dbReference type="SAM" id="Phobius"/>
    </source>
</evidence>
<keyword evidence="2" id="KW-1133">Transmembrane helix</keyword>
<dbReference type="InterPro" id="IPR029162">
    <property type="entry name" value="InaF-motif"/>
</dbReference>
<dbReference type="EMBL" id="PDUG01000005">
    <property type="protein sequence ID" value="PIC26897.1"/>
    <property type="molecule type" value="Genomic_DNA"/>
</dbReference>
<keyword evidence="2" id="KW-0812">Transmembrane</keyword>
<sequence length="211" mass="24325">MASSGGEWLSIEDLMEKISKKTAEERRAFESNFYSRRKRRARESGGERRENRFGKGWKKRRTRAEEDGKEGMSQANHLSYSARMRGRSKQPIYSSDKRAKFTQKSGVKWIRIITVLGYILSVSLPAISLSVYYIYIWDPGYITKYPAEPANKTVMIHKSPILSQRMERDLLPMITTIEEKVEESKKIDLASILQDGLKSMESKERTSSDNG</sequence>
<protein>
    <submittedName>
        <fullName evidence="3">Uncharacterized protein</fullName>
    </submittedName>
</protein>
<dbReference type="PANTHER" id="PTHR34929:SF1">
    <property type="entry name" value="INAF MOTIF CONTAINING 2"/>
    <property type="match status" value="1"/>
</dbReference>
<keyword evidence="4" id="KW-1185">Reference proteome</keyword>
<gene>
    <name evidence="3" type="primary">Cni-F32D8.15</name>
    <name evidence="3" type="synonym">Cnig_chr_V.g19332</name>
    <name evidence="3" type="ORF">B9Z55_019332</name>
</gene>
<feature type="transmembrane region" description="Helical" evidence="2">
    <location>
        <begin position="109"/>
        <end position="135"/>
    </location>
</feature>
<dbReference type="PANTHER" id="PTHR34929">
    <property type="entry name" value="ZGC:153157"/>
    <property type="match status" value="1"/>
</dbReference>
<accession>A0A2G5TI05</accession>
<comment type="caution">
    <text evidence="3">The sequence shown here is derived from an EMBL/GenBank/DDBJ whole genome shotgun (WGS) entry which is preliminary data.</text>
</comment>
<name>A0A2G5TI05_9PELO</name>
<dbReference type="Pfam" id="PF15018">
    <property type="entry name" value="InaF-motif"/>
    <property type="match status" value="1"/>
</dbReference>
<dbReference type="AlphaFoldDB" id="A0A2G5TI05"/>
<evidence type="ECO:0000313" key="4">
    <source>
        <dbReference type="Proteomes" id="UP000230233"/>
    </source>
</evidence>
<feature type="region of interest" description="Disordered" evidence="1">
    <location>
        <begin position="37"/>
        <end position="77"/>
    </location>
</feature>